<evidence type="ECO:0000256" key="11">
    <source>
        <dbReference type="PIRSR" id="PIRSR018427-1"/>
    </source>
</evidence>
<proteinExistence type="inferred from homology"/>
<feature type="domain" description="Nudix hydrolase" evidence="12">
    <location>
        <begin position="38"/>
        <end position="170"/>
    </location>
</feature>
<dbReference type="GO" id="GO:0050992">
    <property type="term" value="P:dimethylallyl diphosphate biosynthetic process"/>
    <property type="evidence" value="ECO:0007669"/>
    <property type="project" value="UniProtKB-UniPathway"/>
</dbReference>
<feature type="active site" evidence="11">
    <location>
        <position position="122"/>
    </location>
</feature>
<evidence type="ECO:0000259" key="12">
    <source>
        <dbReference type="PROSITE" id="PS51462"/>
    </source>
</evidence>
<comment type="caution">
    <text evidence="13">The sequence shown here is derived from an EMBL/GenBank/DDBJ whole genome shotgun (WGS) entry which is preliminary data.</text>
</comment>
<dbReference type="HAMAP" id="MF_00202">
    <property type="entry name" value="Idi"/>
    <property type="match status" value="1"/>
</dbReference>
<accession>A0A7V4UEH0</accession>
<reference evidence="13" key="1">
    <citation type="journal article" date="2020" name="mSystems">
        <title>Genome- and Community-Level Interaction Insights into Carbon Utilization and Element Cycling Functions of Hydrothermarchaeota in Hydrothermal Sediment.</title>
        <authorList>
            <person name="Zhou Z."/>
            <person name="Liu Y."/>
            <person name="Xu W."/>
            <person name="Pan J."/>
            <person name="Luo Z.H."/>
            <person name="Li M."/>
        </authorList>
    </citation>
    <scope>NUCLEOTIDE SEQUENCE [LARGE SCALE GENOMIC DNA]</scope>
    <source>
        <strain evidence="13">HyVt-577</strain>
    </source>
</reference>
<evidence type="ECO:0000256" key="5">
    <source>
        <dbReference type="ARBA" id="ARBA00022723"/>
    </source>
</evidence>
<dbReference type="InterPro" id="IPR056375">
    <property type="entry name" value="Idi_bact"/>
</dbReference>
<feature type="active site" evidence="11">
    <location>
        <position position="75"/>
    </location>
</feature>
<evidence type="ECO:0000313" key="13">
    <source>
        <dbReference type="EMBL" id="HGY56347.1"/>
    </source>
</evidence>
<dbReference type="PANTHER" id="PTHR10885">
    <property type="entry name" value="ISOPENTENYL-DIPHOSPHATE DELTA-ISOMERASE"/>
    <property type="match status" value="1"/>
</dbReference>
<keyword evidence="6" id="KW-0460">Magnesium</keyword>
<dbReference type="AlphaFoldDB" id="A0A7V4UEH0"/>
<dbReference type="NCBIfam" id="NF002995">
    <property type="entry name" value="PRK03759.1"/>
    <property type="match status" value="1"/>
</dbReference>
<dbReference type="InterPro" id="IPR015797">
    <property type="entry name" value="NUDIX_hydrolase-like_dom_sf"/>
</dbReference>
<dbReference type="EMBL" id="DRQG01000109">
    <property type="protein sequence ID" value="HGY56347.1"/>
    <property type="molecule type" value="Genomic_DNA"/>
</dbReference>
<dbReference type="UniPathway" id="UPA00059">
    <property type="reaction ID" value="UER00104"/>
</dbReference>
<keyword evidence="5" id="KW-0479">Metal-binding</keyword>
<keyword evidence="8" id="KW-0414">Isoprene biosynthesis</keyword>
<evidence type="ECO:0000256" key="1">
    <source>
        <dbReference type="ARBA" id="ARBA00004826"/>
    </source>
</evidence>
<dbReference type="Proteomes" id="UP000885779">
    <property type="component" value="Unassembled WGS sequence"/>
</dbReference>
<evidence type="ECO:0000256" key="2">
    <source>
        <dbReference type="ARBA" id="ARBA00007579"/>
    </source>
</evidence>
<dbReference type="SUPFAM" id="SSF55811">
    <property type="entry name" value="Nudix"/>
    <property type="match status" value="1"/>
</dbReference>
<evidence type="ECO:0000256" key="9">
    <source>
        <dbReference type="ARBA" id="ARBA00023235"/>
    </source>
</evidence>
<evidence type="ECO:0000256" key="7">
    <source>
        <dbReference type="ARBA" id="ARBA00023211"/>
    </source>
</evidence>
<dbReference type="Pfam" id="PF00293">
    <property type="entry name" value="NUDIX"/>
    <property type="match status" value="1"/>
</dbReference>
<dbReference type="PROSITE" id="PS51462">
    <property type="entry name" value="NUDIX"/>
    <property type="match status" value="1"/>
</dbReference>
<evidence type="ECO:0000256" key="10">
    <source>
        <dbReference type="NCBIfam" id="TIGR02150"/>
    </source>
</evidence>
<keyword evidence="4" id="KW-0963">Cytoplasm</keyword>
<dbReference type="EC" id="5.3.3.2" evidence="3 10"/>
<keyword evidence="9 13" id="KW-0413">Isomerase</keyword>
<dbReference type="PIRSF" id="PIRSF018427">
    <property type="entry name" value="Isopntndiph_ism"/>
    <property type="match status" value="1"/>
</dbReference>
<evidence type="ECO:0000256" key="4">
    <source>
        <dbReference type="ARBA" id="ARBA00022490"/>
    </source>
</evidence>
<dbReference type="GO" id="GO:0004452">
    <property type="term" value="F:isopentenyl-diphosphate delta-isomerase activity"/>
    <property type="evidence" value="ECO:0007669"/>
    <property type="project" value="UniProtKB-UniRule"/>
</dbReference>
<evidence type="ECO:0000256" key="8">
    <source>
        <dbReference type="ARBA" id="ARBA00023229"/>
    </source>
</evidence>
<comment type="pathway">
    <text evidence="1">Isoprenoid biosynthesis; dimethylallyl diphosphate biosynthesis; dimethylallyl diphosphate from isopentenyl diphosphate: step 1/1.</text>
</comment>
<dbReference type="GO" id="GO:0046872">
    <property type="term" value="F:metal ion binding"/>
    <property type="evidence" value="ECO:0007669"/>
    <property type="project" value="UniProtKB-KW"/>
</dbReference>
<protein>
    <recommendedName>
        <fullName evidence="3 10">Isopentenyl-diphosphate delta-isomerase</fullName>
        <ecNumber evidence="3 10">5.3.3.2</ecNumber>
    </recommendedName>
</protein>
<dbReference type="PANTHER" id="PTHR10885:SF0">
    <property type="entry name" value="ISOPENTENYL-DIPHOSPHATE DELTA-ISOMERASE"/>
    <property type="match status" value="1"/>
</dbReference>
<dbReference type="NCBIfam" id="TIGR02150">
    <property type="entry name" value="IPP_isom_1"/>
    <property type="match status" value="1"/>
</dbReference>
<dbReference type="GO" id="GO:0009240">
    <property type="term" value="P:isopentenyl diphosphate biosynthetic process"/>
    <property type="evidence" value="ECO:0007669"/>
    <property type="project" value="TreeGrafter"/>
</dbReference>
<evidence type="ECO:0000256" key="3">
    <source>
        <dbReference type="ARBA" id="ARBA00012057"/>
    </source>
</evidence>
<dbReference type="GO" id="GO:0005737">
    <property type="term" value="C:cytoplasm"/>
    <property type="evidence" value="ECO:0007669"/>
    <property type="project" value="TreeGrafter"/>
</dbReference>
<dbReference type="CDD" id="cd02885">
    <property type="entry name" value="NUDIX_IPP_Isomerase"/>
    <property type="match status" value="1"/>
</dbReference>
<name>A0A7V4UEH0_CALAY</name>
<comment type="similarity">
    <text evidence="2">Belongs to the IPP isomerase type 1 family.</text>
</comment>
<evidence type="ECO:0000256" key="6">
    <source>
        <dbReference type="ARBA" id="ARBA00022842"/>
    </source>
</evidence>
<sequence>MHNNEVVSFDDEKLILVDENDNVLGYENKDLCHRGQGILHRAFSIFIFNDKKELLLQKRSAQKPLWGEYWSNTCCSHPRKGESYEQATVRRLKEELGLETEMKFLYKFQYQANFGDKGSENELCSVYIGKSNALPTVNENEIAEWKYISMDDLDKDLAQHPEKYTPWFKMEWQRLRTDFKEEIEKL</sequence>
<gene>
    <name evidence="13" type="primary">idi</name>
    <name evidence="13" type="ORF">ENK44_11620</name>
</gene>
<dbReference type="Gene3D" id="3.90.79.10">
    <property type="entry name" value="Nucleoside Triphosphate Pyrophosphohydrolase"/>
    <property type="match status" value="1"/>
</dbReference>
<organism evidence="13">
    <name type="scientific">Caldithrix abyssi</name>
    <dbReference type="NCBI Taxonomy" id="187145"/>
    <lineage>
        <taxon>Bacteria</taxon>
        <taxon>Pseudomonadati</taxon>
        <taxon>Calditrichota</taxon>
        <taxon>Calditrichia</taxon>
        <taxon>Calditrichales</taxon>
        <taxon>Calditrichaceae</taxon>
        <taxon>Caldithrix</taxon>
    </lineage>
</organism>
<dbReference type="InterPro" id="IPR000086">
    <property type="entry name" value="NUDIX_hydrolase_dom"/>
</dbReference>
<keyword evidence="7" id="KW-0464">Manganese</keyword>
<dbReference type="InterPro" id="IPR011876">
    <property type="entry name" value="IsopentenylPP_isomerase_typ1"/>
</dbReference>